<sequence length="187" mass="20082">MSVSKFLPVAAAVGVLAAIWVVVGSAYGLVLWVPFLSWALFFGAGAGKFSRVPKEIIGLTGGTVVAAVLVALLPAVTSAVGGTWALPLLVFCAAFLIVMLELTDWFELAPAYFYSFAGFFAYLFGGFAGTEMTVPMIVNFWILLVIGTGFGIATGLIRSFILNTLKVPAEQQKTIFDKERRMDVPMR</sequence>
<accession>A0A1G2R156</accession>
<organism evidence="2 3">
    <name type="scientific">Candidatus Wildermuthbacteria bacterium RIFCSPHIGHO2_01_FULL_49_22b</name>
    <dbReference type="NCBI Taxonomy" id="1802448"/>
    <lineage>
        <taxon>Bacteria</taxon>
        <taxon>Candidatus Wildermuthiibacteriota</taxon>
    </lineage>
</organism>
<gene>
    <name evidence="2" type="ORF">A2672_02485</name>
</gene>
<feature type="transmembrane region" description="Helical" evidence="1">
    <location>
        <begin position="27"/>
        <end position="44"/>
    </location>
</feature>
<proteinExistence type="predicted"/>
<dbReference type="AlphaFoldDB" id="A0A1G2R156"/>
<keyword evidence="1" id="KW-1133">Transmembrane helix</keyword>
<evidence type="ECO:0008006" key="4">
    <source>
        <dbReference type="Google" id="ProtNLM"/>
    </source>
</evidence>
<evidence type="ECO:0000313" key="2">
    <source>
        <dbReference type="EMBL" id="OHA65811.1"/>
    </source>
</evidence>
<keyword evidence="1" id="KW-0812">Transmembrane</keyword>
<dbReference type="Proteomes" id="UP000178065">
    <property type="component" value="Unassembled WGS sequence"/>
</dbReference>
<comment type="caution">
    <text evidence="2">The sequence shown here is derived from an EMBL/GenBank/DDBJ whole genome shotgun (WGS) entry which is preliminary data.</text>
</comment>
<name>A0A1G2R156_9BACT</name>
<protein>
    <recommendedName>
        <fullName evidence="4">DUF1097 domain-containing protein</fullName>
    </recommendedName>
</protein>
<evidence type="ECO:0000313" key="3">
    <source>
        <dbReference type="Proteomes" id="UP000178065"/>
    </source>
</evidence>
<feature type="transmembrane region" description="Helical" evidence="1">
    <location>
        <begin position="56"/>
        <end position="76"/>
    </location>
</feature>
<dbReference type="STRING" id="1802448.A2672_02485"/>
<dbReference type="InterPro" id="IPR009476">
    <property type="entry name" value="DUF1097"/>
</dbReference>
<feature type="transmembrane region" description="Helical" evidence="1">
    <location>
        <begin position="112"/>
        <end position="130"/>
    </location>
</feature>
<feature type="transmembrane region" description="Helical" evidence="1">
    <location>
        <begin position="82"/>
        <end position="100"/>
    </location>
</feature>
<feature type="transmembrane region" description="Helical" evidence="1">
    <location>
        <begin position="136"/>
        <end position="157"/>
    </location>
</feature>
<dbReference type="EMBL" id="MHTT01000010">
    <property type="protein sequence ID" value="OHA65811.1"/>
    <property type="molecule type" value="Genomic_DNA"/>
</dbReference>
<reference evidence="2 3" key="1">
    <citation type="journal article" date="2016" name="Nat. Commun.">
        <title>Thousands of microbial genomes shed light on interconnected biogeochemical processes in an aquifer system.</title>
        <authorList>
            <person name="Anantharaman K."/>
            <person name="Brown C.T."/>
            <person name="Hug L.A."/>
            <person name="Sharon I."/>
            <person name="Castelle C.J."/>
            <person name="Probst A.J."/>
            <person name="Thomas B.C."/>
            <person name="Singh A."/>
            <person name="Wilkins M.J."/>
            <person name="Karaoz U."/>
            <person name="Brodie E.L."/>
            <person name="Williams K.H."/>
            <person name="Hubbard S.S."/>
            <person name="Banfield J.F."/>
        </authorList>
    </citation>
    <scope>NUCLEOTIDE SEQUENCE [LARGE SCALE GENOMIC DNA]</scope>
</reference>
<evidence type="ECO:0000256" key="1">
    <source>
        <dbReference type="SAM" id="Phobius"/>
    </source>
</evidence>
<dbReference type="Pfam" id="PF06496">
    <property type="entry name" value="DUF1097"/>
    <property type="match status" value="1"/>
</dbReference>
<keyword evidence="1" id="KW-0472">Membrane</keyword>